<sequence length="428" mass="50646">MNQKNEDLILSILFRVPYIRDRFHLYEYPLKEELLAQWRHFSQQFPDDNACYTYLYYQKWPDGFRCPKCNYANYTEILTRRMPIYQCHCCNHQTTLTANTIMEQTRLSLRKWLMAFFFLSLDQIGVNAYQLHLLLQVNYKTAWALHRKIRQAISCAISFNLLGKPDDHNLKRNSLEEVQNTESYQSVTPLHTCGIMFERAPQHMPVMIGFEMNRPNFQSYKSTHSDSNTPTYVFTRNHISVLDNANDNRKPILDHTYNLNHRPIHTRTYNPTASFAHANTYNTSTYTQTLSIISNLTSSTDPIVTGIKLKLIPPAHMVGGANVSSPYVQAFKQMHFENYFPKDNIIHAPRMKYRQKRAVQKAFDYMMRRFNQTYGTIKNKYLQFYFDEMSFYYNATIHKASIFHQLSKLSMIYKTRTTQHSHFSKLIK</sequence>
<evidence type="ECO:0000259" key="1">
    <source>
        <dbReference type="Pfam" id="PF12760"/>
    </source>
</evidence>
<dbReference type="RefSeq" id="WP_377769698.1">
    <property type="nucleotide sequence ID" value="NZ_JBHUHO010000008.1"/>
</dbReference>
<organism evidence="2 3">
    <name type="scientific">Paenibacillus yanchengensis</name>
    <dbReference type="NCBI Taxonomy" id="2035833"/>
    <lineage>
        <taxon>Bacteria</taxon>
        <taxon>Bacillati</taxon>
        <taxon>Bacillota</taxon>
        <taxon>Bacilli</taxon>
        <taxon>Bacillales</taxon>
        <taxon>Paenibacillaceae</taxon>
        <taxon>Paenibacillus</taxon>
    </lineage>
</organism>
<keyword evidence="3" id="KW-1185">Reference proteome</keyword>
<evidence type="ECO:0000313" key="2">
    <source>
        <dbReference type="EMBL" id="MFD2114679.1"/>
    </source>
</evidence>
<name>A0ABW4YH09_9BACL</name>
<gene>
    <name evidence="2" type="ORF">ACFSJH_02810</name>
</gene>
<dbReference type="InterPro" id="IPR024442">
    <property type="entry name" value="Transposase_Zn_ribbon"/>
</dbReference>
<protein>
    <submittedName>
        <fullName evidence="2">Transposase</fullName>
    </submittedName>
</protein>
<dbReference type="EMBL" id="JBHUHO010000008">
    <property type="protein sequence ID" value="MFD2114679.1"/>
    <property type="molecule type" value="Genomic_DNA"/>
</dbReference>
<dbReference type="Proteomes" id="UP001597362">
    <property type="component" value="Unassembled WGS sequence"/>
</dbReference>
<evidence type="ECO:0000313" key="3">
    <source>
        <dbReference type="Proteomes" id="UP001597362"/>
    </source>
</evidence>
<dbReference type="Pfam" id="PF12760">
    <property type="entry name" value="Zn_ribbon_IS1595"/>
    <property type="match status" value="1"/>
</dbReference>
<feature type="domain" description="Transposase zinc-ribbon" evidence="1">
    <location>
        <begin position="46"/>
        <end position="93"/>
    </location>
</feature>
<accession>A0ABW4YH09</accession>
<comment type="caution">
    <text evidence="2">The sequence shown here is derived from an EMBL/GenBank/DDBJ whole genome shotgun (WGS) entry which is preliminary data.</text>
</comment>
<proteinExistence type="predicted"/>
<reference evidence="3" key="1">
    <citation type="journal article" date="2019" name="Int. J. Syst. Evol. Microbiol.">
        <title>The Global Catalogue of Microorganisms (GCM) 10K type strain sequencing project: providing services to taxonomists for standard genome sequencing and annotation.</title>
        <authorList>
            <consortium name="The Broad Institute Genomics Platform"/>
            <consortium name="The Broad Institute Genome Sequencing Center for Infectious Disease"/>
            <person name="Wu L."/>
            <person name="Ma J."/>
        </authorList>
    </citation>
    <scope>NUCLEOTIDE SEQUENCE [LARGE SCALE GENOMIC DNA]</scope>
    <source>
        <strain evidence="3">GH52</strain>
    </source>
</reference>